<dbReference type="InterPro" id="IPR027417">
    <property type="entry name" value="P-loop_NTPase"/>
</dbReference>
<feature type="repeat" description="WD" evidence="7">
    <location>
        <begin position="1109"/>
        <end position="1139"/>
    </location>
</feature>
<dbReference type="VEuPathDB" id="FungiDB:AO090010000781"/>
<dbReference type="InterPro" id="IPR015943">
    <property type="entry name" value="WD40/YVTN_repeat-like_dom_sf"/>
</dbReference>
<evidence type="ECO:0000256" key="3">
    <source>
        <dbReference type="ARBA" id="ARBA00022737"/>
    </source>
</evidence>
<feature type="repeat" description="WD" evidence="7">
    <location>
        <begin position="1026"/>
        <end position="1067"/>
    </location>
</feature>
<feature type="region of interest" description="Disordered" evidence="9">
    <location>
        <begin position="26"/>
        <end position="69"/>
    </location>
</feature>
<evidence type="ECO:0000256" key="8">
    <source>
        <dbReference type="SAM" id="Coils"/>
    </source>
</evidence>
<dbReference type="Gene3D" id="3.40.50.300">
    <property type="entry name" value="P-loop containing nucleotide triphosphate hydrolases"/>
    <property type="match status" value="1"/>
</dbReference>
<feature type="repeat" description="WD" evidence="7">
    <location>
        <begin position="900"/>
        <end position="941"/>
    </location>
</feature>
<proteinExistence type="inferred from homology"/>
<feature type="repeat" description="WD" evidence="7">
    <location>
        <begin position="1068"/>
        <end position="1108"/>
    </location>
</feature>
<evidence type="ECO:0000259" key="10">
    <source>
        <dbReference type="PROSITE" id="PS50837"/>
    </source>
</evidence>
<evidence type="ECO:0000256" key="2">
    <source>
        <dbReference type="ARBA" id="ARBA00022574"/>
    </source>
</evidence>
<dbReference type="InterPro" id="IPR018391">
    <property type="entry name" value="PQQ_b-propeller_rpt"/>
</dbReference>
<keyword evidence="8" id="KW-0175">Coiled coil</keyword>
<dbReference type="EMBL" id="MKZY01000005">
    <property type="protein sequence ID" value="OOO08434.1"/>
    <property type="molecule type" value="Genomic_DNA"/>
</dbReference>
<dbReference type="InterPro" id="IPR020472">
    <property type="entry name" value="WD40_PAC1"/>
</dbReference>
<feature type="repeat" description="WD" evidence="7">
    <location>
        <begin position="1234"/>
        <end position="1275"/>
    </location>
</feature>
<evidence type="ECO:0000256" key="1">
    <source>
        <dbReference type="ARBA" id="ARBA00004570"/>
    </source>
</evidence>
<organism evidence="11 12">
    <name type="scientific">Aspergillus oryzae</name>
    <name type="common">Yellow koji mold</name>
    <dbReference type="NCBI Taxonomy" id="5062"/>
    <lineage>
        <taxon>Eukaryota</taxon>
        <taxon>Fungi</taxon>
        <taxon>Dikarya</taxon>
        <taxon>Ascomycota</taxon>
        <taxon>Pezizomycotina</taxon>
        <taxon>Eurotiomycetes</taxon>
        <taxon>Eurotiomycetidae</taxon>
        <taxon>Eurotiales</taxon>
        <taxon>Aspergillaceae</taxon>
        <taxon>Aspergillus</taxon>
        <taxon>Aspergillus subgen. Circumdati</taxon>
    </lineage>
</organism>
<comment type="caution">
    <text evidence="11">The sequence shown here is derived from an EMBL/GenBank/DDBJ whole genome shotgun (WGS) entry which is preliminary data.</text>
</comment>
<evidence type="ECO:0000256" key="7">
    <source>
        <dbReference type="PROSITE-ProRule" id="PRU00221"/>
    </source>
</evidence>
<feature type="compositionally biased region" description="Basic and acidic residues" evidence="9">
    <location>
        <begin position="60"/>
        <end position="69"/>
    </location>
</feature>
<comment type="function">
    <text evidence="6">Involved in mitochondrial fission. Acts as an adapter protein required to form mitochondrial fission complexes. Formation of these complexes is required to promote constriction and fission of the mitochondrial compartment at a late step in mitochondrial division.</text>
</comment>
<feature type="coiled-coil region" evidence="8">
    <location>
        <begin position="279"/>
        <end position="309"/>
    </location>
</feature>
<keyword evidence="3" id="KW-0677">Repeat</keyword>
<evidence type="ECO:0000256" key="5">
    <source>
        <dbReference type="ARBA" id="ARBA00039789"/>
    </source>
</evidence>
<dbReference type="GO" id="GO:0005634">
    <property type="term" value="C:nucleus"/>
    <property type="evidence" value="ECO:0007669"/>
    <property type="project" value="TreeGrafter"/>
</dbReference>
<dbReference type="GO" id="GO:0005741">
    <property type="term" value="C:mitochondrial outer membrane"/>
    <property type="evidence" value="ECO:0007669"/>
    <property type="project" value="UniProtKB-SubCell"/>
</dbReference>
<evidence type="ECO:0000313" key="12">
    <source>
        <dbReference type="Proteomes" id="UP000190312"/>
    </source>
</evidence>
<keyword evidence="2 7" id="KW-0853">WD repeat</keyword>
<dbReference type="Pfam" id="PF24883">
    <property type="entry name" value="NPHP3_N"/>
    <property type="match status" value="1"/>
</dbReference>
<dbReference type="PROSITE" id="PS50082">
    <property type="entry name" value="WD_REPEATS_2"/>
    <property type="match status" value="9"/>
</dbReference>
<dbReference type="GO" id="GO:1990234">
    <property type="term" value="C:transferase complex"/>
    <property type="evidence" value="ECO:0007669"/>
    <property type="project" value="UniProtKB-ARBA"/>
</dbReference>
<dbReference type="PANTHER" id="PTHR22847">
    <property type="entry name" value="WD40 REPEAT PROTEIN"/>
    <property type="match status" value="1"/>
</dbReference>
<dbReference type="SUPFAM" id="SSF52540">
    <property type="entry name" value="P-loop containing nucleoside triphosphate hydrolases"/>
    <property type="match status" value="1"/>
</dbReference>
<gene>
    <name evidence="11" type="ORF">OAory_01097300</name>
</gene>
<dbReference type="PROSITE" id="PS50837">
    <property type="entry name" value="NACHT"/>
    <property type="match status" value="1"/>
</dbReference>
<dbReference type="InterPro" id="IPR019775">
    <property type="entry name" value="WD40_repeat_CS"/>
</dbReference>
<feature type="repeat" description="WD" evidence="7">
    <location>
        <begin position="1140"/>
        <end position="1174"/>
    </location>
</feature>
<dbReference type="InterPro" id="IPR007111">
    <property type="entry name" value="NACHT_NTPase"/>
</dbReference>
<dbReference type="SMART" id="SM00320">
    <property type="entry name" value="WD40"/>
    <property type="match status" value="9"/>
</dbReference>
<sequence length="1371" mass="152122">MDTSSDSAQNKTHSIFGCLKSVFRGRKRDKDTRLTAPKPSTSNITADPDAESGPANPENDISKTDDHDDANGFWQMAYNELTESDPKGVAILFPLTGTKPQDAGDARTREILDEIVKATEAQYRKKGGKDGIRATAEKILNSALSFQDIVNNIAKFDPTGYASSAWAIVSLGLTNHTDRKGALFDSSGYLADLLTRCAFIEKQFYGDRDPVIVNIEKERSIVRVYVAILRYSAEVRRVQQSNKGKDIAESVTAITGQPLTQLKTSIKEEEAHLYHWLVLDQHLHRRKEAEATLNRLDKLTVDIQEVRDAVDMLNLPFAKGAFFGSFEDQHEDECLPGTRTDLLQQVQGWGRSSDKHLFWLNGMAGTGKSTIARTVARAFEEDGILGASFFFKRGEGDRGSTAKFFSTIVKQLAVHIPQMVPGVRKALGEDPAIPGKSLREQFNKLMLQPLLAVKHGEAIDATVIVIDALDECEPQEDVEIILDLLPGVETATNLAIRFFLTSRPEIPIRFGFDQIDRSKYQNTILQNLDEDVIKHDIALYLREEFSKIQQRRLHDLPSSWPGDKRIEDLAIMACPLFIFAATVCRFVADRRFDPDERLQEFSTSSTGSKMDGTYRPVLNQLLVQDATDRNKLIEKFQKIIGVIILLANPLSLSSLAELLETPERHIRIHLDLFHSVLSIPSDARLPIRTLHLSFHDYLVNDRTKDEEATSQFWVDKRAKHELIASQCVTVMGRYLKKNICELPSYGTSRIEIHLDSIARYLPPALQYACRYWVYHLTQSPAPARILDKVFIFLKEHLLHWFEAMGILGMISEAIIAVNSLLQLTKDKSSNGMHMFLLDTRRFILKFAQVVDMAPLQLYSSGLIFAPHKALIRETFQTELPAWLSRGPKVEEYWDPEKQTLEGHSSTVCSVAFSGDGQLLASGSDDRTIKIWDAATGALKYTLEGHASTIYSGAFLSDSQLLASGSNNRTIKLWDTATGAFKYILEDYSGTVCSVAFLDDGQLLASGSYDKTIKLWDAATGALKYTLKSYFGTVYSITFLGDGQLLASGSFDETIKLWDTATGAFKHTLEGHSSTVYSVDFSDNGQLLASGDDETIKLWDTATGALKHILEGHSSTVYSVDFSGDGQLLASGSYDKTIKLIYSVAFSGNGQLLASGSRNKTIKLWDAATGALKHTLEGYSDLVDLVVFSGDGQLLVSSSFYSVAFLGDGQLLVFGSYDRTIKLWDTATGALKHTLEGYSSRVYSVVFSGDGQLLASGSDDRTIKLWDAATGALKHDIITDDVATDVEFSDHLPLLVTNIGSFDIRNYYESFSTSSENVMEIYLSAGRWVTVQGQRELWLPPNYHPCSSTVKNSTIALGSTSGRVVIIAFSVM</sequence>
<feature type="repeat" description="WD" evidence="7">
    <location>
        <begin position="984"/>
        <end position="1025"/>
    </location>
</feature>
<dbReference type="CDD" id="cd00200">
    <property type="entry name" value="WD40"/>
    <property type="match status" value="1"/>
</dbReference>
<dbReference type="InterPro" id="IPR001680">
    <property type="entry name" value="WD40_rpt"/>
</dbReference>
<dbReference type="InterPro" id="IPR056884">
    <property type="entry name" value="NPHP3-like_N"/>
</dbReference>
<dbReference type="PROSITE" id="PS00678">
    <property type="entry name" value="WD_REPEATS_1"/>
    <property type="match status" value="7"/>
</dbReference>
<dbReference type="InterPro" id="IPR011047">
    <property type="entry name" value="Quinoprotein_ADH-like_sf"/>
</dbReference>
<evidence type="ECO:0000256" key="9">
    <source>
        <dbReference type="SAM" id="MobiDB-lite"/>
    </source>
</evidence>
<comment type="similarity">
    <text evidence="4">Belongs to the WD repeat MDV1/CAF4 family.</text>
</comment>
<evidence type="ECO:0000313" key="11">
    <source>
        <dbReference type="EMBL" id="OOO08434.1"/>
    </source>
</evidence>
<feature type="domain" description="NACHT" evidence="10">
    <location>
        <begin position="356"/>
        <end position="504"/>
    </location>
</feature>
<feature type="repeat" description="WD" evidence="7">
    <location>
        <begin position="1196"/>
        <end position="1233"/>
    </location>
</feature>
<dbReference type="OrthoDB" id="674604at2759"/>
<evidence type="ECO:0000256" key="4">
    <source>
        <dbReference type="ARBA" id="ARBA00038415"/>
    </source>
</evidence>
<feature type="repeat" description="WD" evidence="7">
    <location>
        <begin position="942"/>
        <end position="983"/>
    </location>
</feature>
<dbReference type="PROSITE" id="PS50294">
    <property type="entry name" value="WD_REPEATS_REGION"/>
    <property type="match status" value="7"/>
</dbReference>
<accession>A0A1S9DHS2</accession>
<dbReference type="PANTHER" id="PTHR22847:SF637">
    <property type="entry name" value="WD REPEAT DOMAIN 5B"/>
    <property type="match status" value="1"/>
</dbReference>
<name>A0A1S9DHS2_ASPOZ</name>
<dbReference type="Pfam" id="PF00400">
    <property type="entry name" value="WD40"/>
    <property type="match status" value="9"/>
</dbReference>
<dbReference type="SMART" id="SM00564">
    <property type="entry name" value="PQQ"/>
    <property type="match status" value="4"/>
</dbReference>
<dbReference type="Proteomes" id="UP000190312">
    <property type="component" value="Unassembled WGS sequence"/>
</dbReference>
<reference evidence="11 12" key="1">
    <citation type="submission" date="2016-10" db="EMBL/GenBank/DDBJ databases">
        <title>Genome sequencing of Aspergillus oryzae BCC7051.</title>
        <authorList>
            <person name="Thammarongtham C."/>
            <person name="Vorapreeda T."/>
            <person name="Nookaew I."/>
            <person name="Srisuk T."/>
            <person name="Land M."/>
            <person name="Jeennor S."/>
            <person name="Laoteng K."/>
        </authorList>
    </citation>
    <scope>NUCLEOTIDE SEQUENCE [LARGE SCALE GENOMIC DNA]</scope>
    <source>
        <strain evidence="11 12">BCC7051</strain>
    </source>
</reference>
<dbReference type="SUPFAM" id="SSF50998">
    <property type="entry name" value="Quinoprotein alcohol dehydrogenase-like"/>
    <property type="match status" value="1"/>
</dbReference>
<comment type="subcellular location">
    <subcellularLocation>
        <location evidence="1">Mitochondrion outer membrane</location>
        <topology evidence="1">Peripheral membrane protein</topology>
        <orientation evidence="1">Cytoplasmic side</orientation>
    </subcellularLocation>
</comment>
<dbReference type="Gene3D" id="2.130.10.10">
    <property type="entry name" value="YVTN repeat-like/Quinoprotein amine dehydrogenase"/>
    <property type="match status" value="4"/>
</dbReference>
<dbReference type="PRINTS" id="PR00320">
    <property type="entry name" value="GPROTEINBRPT"/>
</dbReference>
<evidence type="ECO:0000256" key="6">
    <source>
        <dbReference type="ARBA" id="ARBA00043913"/>
    </source>
</evidence>
<protein>
    <recommendedName>
        <fullName evidence="5">Mitochondrial division protein 1</fullName>
    </recommendedName>
</protein>